<dbReference type="Pfam" id="PF04954">
    <property type="entry name" value="SIP"/>
    <property type="match status" value="1"/>
</dbReference>
<dbReference type="Proteomes" id="UP000637002">
    <property type="component" value="Unassembled WGS sequence"/>
</dbReference>
<proteinExistence type="predicted"/>
<dbReference type="PANTHER" id="PTHR30157:SF0">
    <property type="entry name" value="NADPH-DEPENDENT FERRIC-CHELATE REDUCTASE"/>
    <property type="match status" value="1"/>
</dbReference>
<gene>
    <name evidence="2" type="ORF">GCM10010994_04860</name>
</gene>
<feature type="domain" description="SIP-like Rossmann fold" evidence="1">
    <location>
        <begin position="14"/>
        <end position="134"/>
    </location>
</feature>
<evidence type="ECO:0000313" key="2">
    <source>
        <dbReference type="EMBL" id="GGC48703.1"/>
    </source>
</evidence>
<accession>A0A916TXL1</accession>
<dbReference type="PANTHER" id="PTHR30157">
    <property type="entry name" value="FERRIC REDUCTASE, NADPH-DEPENDENT"/>
    <property type="match status" value="1"/>
</dbReference>
<dbReference type="Gene3D" id="3.40.50.80">
    <property type="entry name" value="Nucleotide-binding domain of ferredoxin-NADP reductase (FNR) module"/>
    <property type="match status" value="1"/>
</dbReference>
<evidence type="ECO:0000313" key="3">
    <source>
        <dbReference type="Proteomes" id="UP000637002"/>
    </source>
</evidence>
<keyword evidence="3" id="KW-1185">Reference proteome</keyword>
<dbReference type="AlphaFoldDB" id="A0A916TXL1"/>
<name>A0A916TXL1_9HYPH</name>
<reference evidence="2" key="2">
    <citation type="submission" date="2020-09" db="EMBL/GenBank/DDBJ databases">
        <authorList>
            <person name="Sun Q."/>
            <person name="Zhou Y."/>
        </authorList>
    </citation>
    <scope>NUCLEOTIDE SEQUENCE</scope>
    <source>
        <strain evidence="2">CGMCC 1.12919</strain>
    </source>
</reference>
<dbReference type="RefSeq" id="WP_188607510.1">
    <property type="nucleotide sequence ID" value="NZ_BMGG01000001.1"/>
</dbReference>
<dbReference type="InterPro" id="IPR039261">
    <property type="entry name" value="FNR_nucleotide-bd"/>
</dbReference>
<organism evidence="2 3">
    <name type="scientific">Chelatococcus reniformis</name>
    <dbReference type="NCBI Taxonomy" id="1494448"/>
    <lineage>
        <taxon>Bacteria</taxon>
        <taxon>Pseudomonadati</taxon>
        <taxon>Pseudomonadota</taxon>
        <taxon>Alphaproteobacteria</taxon>
        <taxon>Hyphomicrobiales</taxon>
        <taxon>Chelatococcaceae</taxon>
        <taxon>Chelatococcus</taxon>
    </lineage>
</organism>
<dbReference type="InterPro" id="IPR039374">
    <property type="entry name" value="SIP_fam"/>
</dbReference>
<dbReference type="InterPro" id="IPR007037">
    <property type="entry name" value="SIP_rossman_dom"/>
</dbReference>
<evidence type="ECO:0000259" key="1">
    <source>
        <dbReference type="Pfam" id="PF04954"/>
    </source>
</evidence>
<protein>
    <recommendedName>
        <fullName evidence="1">SIP-like Rossmann fold domain-containing protein</fullName>
    </recommendedName>
</protein>
<sequence length="146" mass="16046">MPHGGRDGRPVPQADWYLLVGETALPAIARTLEALPAHASATALIEVADTGEEQALHSKAKVDLRWLHRNGASVGATSLLPDAVREVPMRPADTPIHAMAGVEFTAFQAIRRYWRDELRLDNKDTLAAAYWRRGRAEGNFNHSADD</sequence>
<dbReference type="CDD" id="cd06193">
    <property type="entry name" value="siderophore_interacting"/>
    <property type="match status" value="1"/>
</dbReference>
<comment type="caution">
    <text evidence="2">The sequence shown here is derived from an EMBL/GenBank/DDBJ whole genome shotgun (WGS) entry which is preliminary data.</text>
</comment>
<dbReference type="EMBL" id="BMGG01000001">
    <property type="protein sequence ID" value="GGC48703.1"/>
    <property type="molecule type" value="Genomic_DNA"/>
</dbReference>
<reference evidence="2" key="1">
    <citation type="journal article" date="2014" name="Int. J. Syst. Evol. Microbiol.">
        <title>Complete genome sequence of Corynebacterium casei LMG S-19264T (=DSM 44701T), isolated from a smear-ripened cheese.</title>
        <authorList>
            <consortium name="US DOE Joint Genome Institute (JGI-PGF)"/>
            <person name="Walter F."/>
            <person name="Albersmeier A."/>
            <person name="Kalinowski J."/>
            <person name="Ruckert C."/>
        </authorList>
    </citation>
    <scope>NUCLEOTIDE SEQUENCE</scope>
    <source>
        <strain evidence="2">CGMCC 1.12919</strain>
    </source>
</reference>